<evidence type="ECO:0000259" key="1">
    <source>
        <dbReference type="PROSITE" id="PS50013"/>
    </source>
</evidence>
<dbReference type="InterPro" id="IPR000953">
    <property type="entry name" value="Chromo/chromo_shadow_dom"/>
</dbReference>
<feature type="domain" description="Integrase catalytic" evidence="2">
    <location>
        <begin position="1"/>
        <end position="83"/>
    </location>
</feature>
<dbReference type="RefSeq" id="XP_071901104.1">
    <property type="nucleotide sequence ID" value="XM_072045003.1"/>
</dbReference>
<dbReference type="SUPFAM" id="SSF53098">
    <property type="entry name" value="Ribonuclease H-like"/>
    <property type="match status" value="1"/>
</dbReference>
<feature type="domain" description="Chromo" evidence="1">
    <location>
        <begin position="188"/>
        <end position="238"/>
    </location>
</feature>
<evidence type="ECO:0008006" key="5">
    <source>
        <dbReference type="Google" id="ProtNLM"/>
    </source>
</evidence>
<dbReference type="PANTHER" id="PTHR37984:SF5">
    <property type="entry name" value="PROTEIN NYNRIN-LIKE"/>
    <property type="match status" value="1"/>
</dbReference>
<dbReference type="InterPro" id="IPR036397">
    <property type="entry name" value="RNaseH_sf"/>
</dbReference>
<dbReference type="InterPro" id="IPR012337">
    <property type="entry name" value="RNaseH-like_sf"/>
</dbReference>
<dbReference type="PROSITE" id="PS50994">
    <property type="entry name" value="INTEGRASE"/>
    <property type="match status" value="1"/>
</dbReference>
<dbReference type="Pfam" id="PF00385">
    <property type="entry name" value="Chromo"/>
    <property type="match status" value="1"/>
</dbReference>
<evidence type="ECO:0000313" key="4">
    <source>
        <dbReference type="RefSeq" id="XP_071901104.1"/>
    </source>
</evidence>
<dbReference type="InterPro" id="IPR023780">
    <property type="entry name" value="Chromo_domain"/>
</dbReference>
<evidence type="ECO:0000313" key="3">
    <source>
        <dbReference type="Proteomes" id="UP001652660"/>
    </source>
</evidence>
<dbReference type="SUPFAM" id="SSF54160">
    <property type="entry name" value="Chromo domain-like"/>
    <property type="match status" value="1"/>
</dbReference>
<evidence type="ECO:0000259" key="2">
    <source>
        <dbReference type="PROSITE" id="PS50994"/>
    </source>
</evidence>
<organism evidence="3 4">
    <name type="scientific">Coffea arabica</name>
    <name type="common">Arabian coffee</name>
    <dbReference type="NCBI Taxonomy" id="13443"/>
    <lineage>
        <taxon>Eukaryota</taxon>
        <taxon>Viridiplantae</taxon>
        <taxon>Streptophyta</taxon>
        <taxon>Embryophyta</taxon>
        <taxon>Tracheophyta</taxon>
        <taxon>Spermatophyta</taxon>
        <taxon>Magnoliopsida</taxon>
        <taxon>eudicotyledons</taxon>
        <taxon>Gunneridae</taxon>
        <taxon>Pentapetalae</taxon>
        <taxon>asterids</taxon>
        <taxon>lamiids</taxon>
        <taxon>Gentianales</taxon>
        <taxon>Rubiaceae</taxon>
        <taxon>Ixoroideae</taxon>
        <taxon>Gardenieae complex</taxon>
        <taxon>Bertiereae - Coffeeae clade</taxon>
        <taxon>Coffeeae</taxon>
        <taxon>Coffea</taxon>
    </lineage>
</organism>
<dbReference type="Proteomes" id="UP001652660">
    <property type="component" value="Chromosome 4c"/>
</dbReference>
<proteinExistence type="predicted"/>
<dbReference type="InterPro" id="IPR050951">
    <property type="entry name" value="Retrovirus_Pol_polyprotein"/>
</dbReference>
<keyword evidence="3" id="KW-1185">Reference proteome</keyword>
<sequence>MDFIEKLPKSQGYDTILVVIDRFTKFGHFIRLTHPFTAKEVAQAFLDNIYKLHGLPESIITDRDKIFTSKFWKELFKPLHLPMGPYLDSMIPAVSNMVQERIKISNCIKENLTKAQQRIKQYADHHRSEREFSVGDWVFLKLQPYRQQTVAIRKCLKLATKYYKPFPIEQKGSSIALPELDFQDQCPLKPEVILKRRVIMRDAKPVIQFLIKWNHLDYEEASWEDKSSVEHQFSEFQT</sequence>
<reference evidence="4" key="1">
    <citation type="submission" date="2025-08" db="UniProtKB">
        <authorList>
            <consortium name="RefSeq"/>
        </authorList>
    </citation>
    <scope>IDENTIFICATION</scope>
    <source>
        <tissue evidence="4">Leaves</tissue>
    </source>
</reference>
<dbReference type="GeneID" id="140004849"/>
<dbReference type="PROSITE" id="PS50013">
    <property type="entry name" value="CHROMO_2"/>
    <property type="match status" value="1"/>
</dbReference>
<name>A0ABM4U1E8_COFAR</name>
<dbReference type="PANTHER" id="PTHR37984">
    <property type="entry name" value="PROTEIN CBG26694"/>
    <property type="match status" value="1"/>
</dbReference>
<gene>
    <name evidence="4" type="primary">LOC140004849</name>
</gene>
<accession>A0ABM4U1E8</accession>
<dbReference type="InterPro" id="IPR001584">
    <property type="entry name" value="Integrase_cat-core"/>
</dbReference>
<dbReference type="Gene3D" id="2.40.50.40">
    <property type="match status" value="1"/>
</dbReference>
<protein>
    <recommendedName>
        <fullName evidence="5">Protein NYNRIN-like</fullName>
    </recommendedName>
</protein>
<dbReference type="Gene3D" id="3.30.420.10">
    <property type="entry name" value="Ribonuclease H-like superfamily/Ribonuclease H"/>
    <property type="match status" value="1"/>
</dbReference>
<dbReference type="InterPro" id="IPR016197">
    <property type="entry name" value="Chromo-like_dom_sf"/>
</dbReference>